<keyword evidence="1" id="KW-0472">Membrane</keyword>
<sequence>MRTEQRRRRFVFAWVLALGLGGCVWWGILERL</sequence>
<dbReference type="PROSITE" id="PS51257">
    <property type="entry name" value="PROKAR_LIPOPROTEIN"/>
    <property type="match status" value="1"/>
</dbReference>
<keyword evidence="1" id="KW-0812">Transmembrane</keyword>
<organism evidence="2 3">
    <name type="scientific">Nocardioides aquaticus</name>
    <dbReference type="NCBI Taxonomy" id="160826"/>
    <lineage>
        <taxon>Bacteria</taxon>
        <taxon>Bacillati</taxon>
        <taxon>Actinomycetota</taxon>
        <taxon>Actinomycetes</taxon>
        <taxon>Propionibacteriales</taxon>
        <taxon>Nocardioidaceae</taxon>
        <taxon>Nocardioides</taxon>
    </lineage>
</organism>
<accession>A0ABX8EKS8</accession>
<gene>
    <name evidence="2" type="ORF">ENKNEFLB_03542</name>
</gene>
<proteinExistence type="predicted"/>
<name>A0ABX8EKS8_9ACTN</name>
<evidence type="ECO:0000256" key="1">
    <source>
        <dbReference type="SAM" id="Phobius"/>
    </source>
</evidence>
<dbReference type="Proteomes" id="UP000679307">
    <property type="component" value="Chromosome"/>
</dbReference>
<feature type="transmembrane region" description="Helical" evidence="1">
    <location>
        <begin position="12"/>
        <end position="29"/>
    </location>
</feature>
<keyword evidence="3" id="KW-1185">Reference proteome</keyword>
<evidence type="ECO:0000313" key="3">
    <source>
        <dbReference type="Proteomes" id="UP000679307"/>
    </source>
</evidence>
<reference evidence="2 3" key="1">
    <citation type="submission" date="2021-05" db="EMBL/GenBank/DDBJ databases">
        <title>Complete genome of Nocardioides aquaticus KCTC 9944T isolated from meromictic and hypersaline Ekho Lake, Antarctica.</title>
        <authorList>
            <person name="Hwang K."/>
            <person name="Kim K.M."/>
            <person name="Choe H."/>
        </authorList>
    </citation>
    <scope>NUCLEOTIDE SEQUENCE [LARGE SCALE GENOMIC DNA]</scope>
    <source>
        <strain evidence="2 3">KCTC 9944</strain>
    </source>
</reference>
<dbReference type="EMBL" id="CP075371">
    <property type="protein sequence ID" value="QVT81134.1"/>
    <property type="molecule type" value="Genomic_DNA"/>
</dbReference>
<protein>
    <submittedName>
        <fullName evidence="2">Uncharacterized protein</fullName>
    </submittedName>
</protein>
<keyword evidence="1" id="KW-1133">Transmembrane helix</keyword>
<evidence type="ECO:0000313" key="2">
    <source>
        <dbReference type="EMBL" id="QVT81134.1"/>
    </source>
</evidence>